<dbReference type="EMBL" id="RBON01000238">
    <property type="protein sequence ID" value="RMM65659.1"/>
    <property type="molecule type" value="Genomic_DNA"/>
</dbReference>
<dbReference type="Proteomes" id="UP000276829">
    <property type="component" value="Unassembled WGS sequence"/>
</dbReference>
<name>A0A0P9SA64_PSESG</name>
<evidence type="ECO:0000313" key="8">
    <source>
        <dbReference type="Proteomes" id="UP000280599"/>
    </source>
</evidence>
<protein>
    <recommendedName>
        <fullName evidence="9">PAAR-like protein</fullName>
    </recommendedName>
</protein>
<sequence>MLPLVLLTAYLSRNGVITYREARMRPIIVINDPTSDAGQVLEGSPSTFINGLAVARVGDRVSCPHGIGTIVSGDETLLVDGRPVAREGDFISCGARLMATQQDTVDL</sequence>
<comment type="caution">
    <text evidence="1">The sequence shown here is derived from an EMBL/GenBank/DDBJ whole genome shotgun (WGS) entry which is preliminary data.</text>
</comment>
<evidence type="ECO:0000313" key="2">
    <source>
        <dbReference type="EMBL" id="RMO32484.1"/>
    </source>
</evidence>
<dbReference type="CDD" id="cd14744">
    <property type="entry name" value="PAAR_CT_2"/>
    <property type="match status" value="1"/>
</dbReference>
<proteinExistence type="predicted"/>
<dbReference type="Proteomes" id="UP000272471">
    <property type="component" value="Unassembled WGS sequence"/>
</dbReference>
<evidence type="ECO:0008006" key="9">
    <source>
        <dbReference type="Google" id="ProtNLM"/>
    </source>
</evidence>
<dbReference type="Gene3D" id="2.60.200.60">
    <property type="match status" value="1"/>
</dbReference>
<dbReference type="Proteomes" id="UP000273536">
    <property type="component" value="Unassembled WGS sequence"/>
</dbReference>
<accession>A0A0P9SA64</accession>
<evidence type="ECO:0000313" key="5">
    <source>
        <dbReference type="Proteomes" id="UP000272471"/>
    </source>
</evidence>
<evidence type="ECO:0000313" key="6">
    <source>
        <dbReference type="Proteomes" id="UP000273536"/>
    </source>
</evidence>
<dbReference type="AlphaFoldDB" id="A0A0P9SA64"/>
<evidence type="ECO:0000313" key="4">
    <source>
        <dbReference type="EMBL" id="RMQ05686.1"/>
    </source>
</evidence>
<dbReference type="Proteomes" id="UP000280599">
    <property type="component" value="Unassembled WGS sequence"/>
</dbReference>
<dbReference type="Pfam" id="PF05488">
    <property type="entry name" value="PAAR_motif"/>
    <property type="match status" value="1"/>
</dbReference>
<dbReference type="InterPro" id="IPR008727">
    <property type="entry name" value="PAAR_motif"/>
</dbReference>
<evidence type="ECO:0000313" key="1">
    <source>
        <dbReference type="EMBL" id="RMM65659.1"/>
    </source>
</evidence>
<gene>
    <name evidence="4" type="ORF">ALQ11_100621</name>
    <name evidence="3" type="ORF">ALQ41_100672</name>
    <name evidence="2" type="ORF">ALQ42_100631</name>
    <name evidence="1" type="ORF">ALQ73_100521</name>
</gene>
<dbReference type="EMBL" id="RBPT01000063">
    <property type="protein sequence ID" value="RMO51856.1"/>
    <property type="molecule type" value="Genomic_DNA"/>
</dbReference>
<reference evidence="5 6" key="1">
    <citation type="submission" date="2018-08" db="EMBL/GenBank/DDBJ databases">
        <title>Recombination of ecologically and evolutionarily significant loci maintains genetic cohesion in the Pseudomonas syringae species complex.</title>
        <authorList>
            <person name="Dillon M."/>
            <person name="Thakur S."/>
            <person name="Almeida R.N.D."/>
            <person name="Weir B.S."/>
            <person name="Guttman D.S."/>
        </authorList>
    </citation>
    <scope>NUCLEOTIDE SEQUENCE [LARGE SCALE GENOMIC DNA]</scope>
    <source>
        <strain evidence="4 5">ICMP 4182</strain>
        <strain evidence="1 7">ICMP 4324</strain>
        <strain evidence="2 6">ICMP 6372</strain>
        <strain evidence="3 8">ICMP 867</strain>
    </source>
</reference>
<dbReference type="EMBL" id="RBQX01000377">
    <property type="protein sequence ID" value="RMQ05686.1"/>
    <property type="molecule type" value="Genomic_DNA"/>
</dbReference>
<evidence type="ECO:0000313" key="3">
    <source>
        <dbReference type="EMBL" id="RMO51856.1"/>
    </source>
</evidence>
<dbReference type="EMBL" id="RBPS01000301">
    <property type="protein sequence ID" value="RMO32484.1"/>
    <property type="molecule type" value="Genomic_DNA"/>
</dbReference>
<evidence type="ECO:0000313" key="7">
    <source>
        <dbReference type="Proteomes" id="UP000276829"/>
    </source>
</evidence>
<organism evidence="1 7">
    <name type="scientific">Pseudomonas savastanoi pv. glycinea</name>
    <name type="common">Pseudomonas syringae pv. glycinea</name>
    <dbReference type="NCBI Taxonomy" id="318"/>
    <lineage>
        <taxon>Bacteria</taxon>
        <taxon>Pseudomonadati</taxon>
        <taxon>Pseudomonadota</taxon>
        <taxon>Gammaproteobacteria</taxon>
        <taxon>Pseudomonadales</taxon>
        <taxon>Pseudomonadaceae</taxon>
        <taxon>Pseudomonas</taxon>
    </lineage>
</organism>